<feature type="compositionally biased region" description="Pro residues" evidence="4">
    <location>
        <begin position="53"/>
        <end position="65"/>
    </location>
</feature>
<feature type="region of interest" description="Disordered" evidence="4">
    <location>
        <begin position="23"/>
        <end position="77"/>
    </location>
</feature>
<organism evidence="7 8">
    <name type="scientific">Priapulus caudatus</name>
    <name type="common">Priapulid worm</name>
    <dbReference type="NCBI Taxonomy" id="37621"/>
    <lineage>
        <taxon>Eukaryota</taxon>
        <taxon>Metazoa</taxon>
        <taxon>Ecdysozoa</taxon>
        <taxon>Scalidophora</taxon>
        <taxon>Priapulida</taxon>
        <taxon>Priapulimorpha</taxon>
        <taxon>Priapulimorphida</taxon>
        <taxon>Priapulidae</taxon>
        <taxon>Priapulus</taxon>
    </lineage>
</organism>
<name>A0ABM1E494_PRICU</name>
<evidence type="ECO:0000259" key="5">
    <source>
        <dbReference type="Pfam" id="PF05729"/>
    </source>
</evidence>
<keyword evidence="1 3" id="KW-0853">WD repeat</keyword>
<dbReference type="InterPro" id="IPR052752">
    <property type="entry name" value="NACHT-WD_repeat"/>
</dbReference>
<dbReference type="SUPFAM" id="SSF52540">
    <property type="entry name" value="P-loop containing nucleoside triphosphate hydrolases"/>
    <property type="match status" value="1"/>
</dbReference>
<feature type="domain" description="NACHT" evidence="5">
    <location>
        <begin position="411"/>
        <end position="569"/>
    </location>
</feature>
<dbReference type="Pfam" id="PF00400">
    <property type="entry name" value="WD40"/>
    <property type="match status" value="1"/>
</dbReference>
<dbReference type="SMART" id="SM00320">
    <property type="entry name" value="WD40"/>
    <property type="match status" value="3"/>
</dbReference>
<evidence type="ECO:0000313" key="7">
    <source>
        <dbReference type="Proteomes" id="UP000695022"/>
    </source>
</evidence>
<proteinExistence type="predicted"/>
<keyword evidence="2" id="KW-0677">Repeat</keyword>
<evidence type="ECO:0000256" key="3">
    <source>
        <dbReference type="PROSITE-ProRule" id="PRU00221"/>
    </source>
</evidence>
<evidence type="ECO:0000256" key="1">
    <source>
        <dbReference type="ARBA" id="ARBA00022574"/>
    </source>
</evidence>
<dbReference type="InterPro" id="IPR011047">
    <property type="entry name" value="Quinoprotein_ADH-like_sf"/>
</dbReference>
<dbReference type="InterPro" id="IPR001680">
    <property type="entry name" value="WD40_rpt"/>
</dbReference>
<protein>
    <submittedName>
        <fullName evidence="8">NACHT domain- and WD repeat-containing protein 1-like</fullName>
    </submittedName>
</protein>
<dbReference type="PANTHER" id="PTHR19871:SF45">
    <property type="entry name" value="NACHT DOMAIN-CONTAINING PROTEIN"/>
    <property type="match status" value="1"/>
</dbReference>
<feature type="region of interest" description="Disordered" evidence="4">
    <location>
        <begin position="1279"/>
        <end position="1299"/>
    </location>
</feature>
<feature type="domain" description="NWD1/2-like winged helix-turn-helix" evidence="6">
    <location>
        <begin position="619"/>
        <end position="737"/>
    </location>
</feature>
<dbReference type="RefSeq" id="XP_014667015.1">
    <property type="nucleotide sequence ID" value="XM_014811529.1"/>
</dbReference>
<dbReference type="GeneID" id="106808700"/>
<dbReference type="InterPro" id="IPR027417">
    <property type="entry name" value="P-loop_NTPase"/>
</dbReference>
<accession>A0ABM1E494</accession>
<dbReference type="PROSITE" id="PS50082">
    <property type="entry name" value="WD_REPEATS_2"/>
    <property type="match status" value="1"/>
</dbReference>
<evidence type="ECO:0000259" key="6">
    <source>
        <dbReference type="Pfam" id="PF25469"/>
    </source>
</evidence>
<evidence type="ECO:0000313" key="8">
    <source>
        <dbReference type="RefSeq" id="XP_014667015.1"/>
    </source>
</evidence>
<dbReference type="SUPFAM" id="SSF50998">
    <property type="entry name" value="Quinoprotein alcohol dehydrogenase-like"/>
    <property type="match status" value="1"/>
</dbReference>
<dbReference type="Gene3D" id="3.40.50.300">
    <property type="entry name" value="P-loop containing nucleotide triphosphate hydrolases"/>
    <property type="match status" value="1"/>
</dbReference>
<dbReference type="Pfam" id="PF05729">
    <property type="entry name" value="NACHT"/>
    <property type="match status" value="1"/>
</dbReference>
<dbReference type="PANTHER" id="PTHR19871">
    <property type="entry name" value="BETA TRANSDUCIN-RELATED PROTEIN"/>
    <property type="match status" value="1"/>
</dbReference>
<dbReference type="InterPro" id="IPR057588">
    <property type="entry name" value="NWD1/2-like_WH"/>
</dbReference>
<dbReference type="InterPro" id="IPR015943">
    <property type="entry name" value="WD40/YVTN_repeat-like_dom_sf"/>
</dbReference>
<gene>
    <name evidence="8" type="primary">LOC106808700</name>
</gene>
<keyword evidence="7" id="KW-1185">Reference proteome</keyword>
<dbReference type="InterPro" id="IPR007111">
    <property type="entry name" value="NACHT_NTPase"/>
</dbReference>
<sequence length="1299" mass="143956">MYCSNVQALAGDAVFPNVFSLSKSETDDDKKHNTATSSGGSAGSHKKKAHGDQPPPEPTSPPPPAASSAQQGSDLDSSVERNHLMKKVYPKLQLYCAERGWELHIVDLHQGLVSELSHVSYMQRCCLDELASCQQHPYIFVLFLNDLYGVTIPPSIEADDFQQMLAAAKDPEQAAILNKWYTADAVVMPATVEINNKERLELKESAILLAALFNAMTAVQRDKYMCSVMEQEVRRGILHDNFDPDTVLWVNRTFSGFPHDVAAHPNCCDYADAAAADGDADVVRFVRDRLSMLKKQVHHRLLMNRSNVLRHQVEWHERHGVCPEKVPEHGAYVEKMCAQFEESAQRVVDKIVRSRQEKEEDKPFKRITDKLHQDLGNSHSYCKSLLESYVEWPAPLQHVENYTKNAHTTQPLVVHGPRGSGKGALLAKVVSRCSQWLSDCICVFRFVKASPGCSLGDTLRSICEQLAIIYGLPRGWQVKEPFGEIMRRLPGDRTLIILVDGIDECRPYDDIRGVDWVPVTLPTNVKVIVTVGDDTSCMAELQNRFSDAACYYQMPPVTQQVAESVFRTVAQACGRTISDKRADETLAAVRACTSPLHVQLLSRLACVSRDDDVARCVGGTLDEQIVKAIDDAGRNAASASLLRHALGYLLLARDGVSHAELLDLLSCDNTALDSVAAAAAADPAVRRFPPLLWARLAAALEPYLLTNVIGGRQLLRLRHRSMADLLRARHAADDVDLNAPLREYFSGRWANGAEKPAAAAGKKKGTGSDRCVAAQPEKFADSVYNSRRLTELPHAAHACASDDASAAEYLFDVNWLLAKLHGCDVHQVIQDVMLAIAKAHGDQDLQLLLEVLRLSSHALENDPSQLFVQLGIRLNKLMSDSADAAYPRMRKLYEAVTAEDRDYFEPSALECLLSPRADTAADDTAAAAAADGKRGVVVSSIYRLKATNKFMVCLLYERGEIHVWDMHACAVVRTLRGLSAPRDTKFIDDLKAVVLCNRELKIYNLDTGEMEVKLKGIMNQKMPFYELHDQNHVVSMSRNRMYIHVIQISTGDTQSTFKAGEDRFLNSLTVSSNGHYLVCGDETQKPTPLLVWDLNNRKLIYDLRINNHEFQTKMLTVSSDGHFVVCACKEVISEDAINNVVIYDLTTGTVFKKWKPGYNTTAIAISSEADWVTTALDNGNILLWDLTTGTCKFTMKGHYSAVDNLIASTDGSRLLSYDSTGFDRSVRLWDLNTGKCLGALTLDDNIVSCQLSPDGSMVALALPGWENVLTLRLRKQPLQPDTESYGSPDRAENVYTVAE</sequence>
<dbReference type="Proteomes" id="UP000695022">
    <property type="component" value="Unplaced"/>
</dbReference>
<feature type="repeat" description="WD" evidence="3">
    <location>
        <begin position="1195"/>
        <end position="1239"/>
    </location>
</feature>
<evidence type="ECO:0000256" key="2">
    <source>
        <dbReference type="ARBA" id="ARBA00022737"/>
    </source>
</evidence>
<reference evidence="8" key="1">
    <citation type="submission" date="2025-08" db="UniProtKB">
        <authorList>
            <consortium name="RefSeq"/>
        </authorList>
    </citation>
    <scope>IDENTIFICATION</scope>
</reference>
<evidence type="ECO:0000256" key="4">
    <source>
        <dbReference type="SAM" id="MobiDB-lite"/>
    </source>
</evidence>
<dbReference type="Gene3D" id="2.130.10.10">
    <property type="entry name" value="YVTN repeat-like/Quinoprotein amine dehydrogenase"/>
    <property type="match status" value="2"/>
</dbReference>
<dbReference type="Pfam" id="PF25469">
    <property type="entry name" value="WHD_NWD1"/>
    <property type="match status" value="1"/>
</dbReference>